<gene>
    <name evidence="1" type="ORF">L1987_75141</name>
</gene>
<reference evidence="2" key="1">
    <citation type="journal article" date="2022" name="Mol. Ecol. Resour.">
        <title>The genomes of chicory, endive, great burdock and yacon provide insights into Asteraceae palaeo-polyploidization history and plant inulin production.</title>
        <authorList>
            <person name="Fan W."/>
            <person name="Wang S."/>
            <person name="Wang H."/>
            <person name="Wang A."/>
            <person name="Jiang F."/>
            <person name="Liu H."/>
            <person name="Zhao H."/>
            <person name="Xu D."/>
            <person name="Zhang Y."/>
        </authorList>
    </citation>
    <scope>NUCLEOTIDE SEQUENCE [LARGE SCALE GENOMIC DNA]</scope>
    <source>
        <strain evidence="2">cv. Yunnan</strain>
    </source>
</reference>
<protein>
    <submittedName>
        <fullName evidence="1">Uncharacterized protein</fullName>
    </submittedName>
</protein>
<comment type="caution">
    <text evidence="1">The sequence shown here is derived from an EMBL/GenBank/DDBJ whole genome shotgun (WGS) entry which is preliminary data.</text>
</comment>
<evidence type="ECO:0000313" key="1">
    <source>
        <dbReference type="EMBL" id="KAI3704912.1"/>
    </source>
</evidence>
<dbReference type="EMBL" id="CM042042">
    <property type="protein sequence ID" value="KAI3704912.1"/>
    <property type="molecule type" value="Genomic_DNA"/>
</dbReference>
<organism evidence="1 2">
    <name type="scientific">Smallanthus sonchifolius</name>
    <dbReference type="NCBI Taxonomy" id="185202"/>
    <lineage>
        <taxon>Eukaryota</taxon>
        <taxon>Viridiplantae</taxon>
        <taxon>Streptophyta</taxon>
        <taxon>Embryophyta</taxon>
        <taxon>Tracheophyta</taxon>
        <taxon>Spermatophyta</taxon>
        <taxon>Magnoliopsida</taxon>
        <taxon>eudicotyledons</taxon>
        <taxon>Gunneridae</taxon>
        <taxon>Pentapetalae</taxon>
        <taxon>asterids</taxon>
        <taxon>campanulids</taxon>
        <taxon>Asterales</taxon>
        <taxon>Asteraceae</taxon>
        <taxon>Asteroideae</taxon>
        <taxon>Heliantheae alliance</taxon>
        <taxon>Millerieae</taxon>
        <taxon>Smallanthus</taxon>
    </lineage>
</organism>
<dbReference type="Proteomes" id="UP001056120">
    <property type="component" value="Linkage Group LG25"/>
</dbReference>
<accession>A0ACB9A451</accession>
<proteinExistence type="predicted"/>
<reference evidence="1 2" key="2">
    <citation type="journal article" date="2022" name="Mol. Ecol. Resour.">
        <title>The genomes of chicory, endive, great burdock and yacon provide insights into Asteraceae paleo-polyploidization history and plant inulin production.</title>
        <authorList>
            <person name="Fan W."/>
            <person name="Wang S."/>
            <person name="Wang H."/>
            <person name="Wang A."/>
            <person name="Jiang F."/>
            <person name="Liu H."/>
            <person name="Zhao H."/>
            <person name="Xu D."/>
            <person name="Zhang Y."/>
        </authorList>
    </citation>
    <scope>NUCLEOTIDE SEQUENCE [LARGE SCALE GENOMIC DNA]</scope>
    <source>
        <strain evidence="2">cv. Yunnan</strain>
        <tissue evidence="1">Leaves</tissue>
    </source>
</reference>
<sequence>MNRESTPIDSKKKVGEAERETKRKRGGTKQNPIMQVREAERETKRKKAIATWDWENFVDLTKSEDEALAHGEANDFDVNDNDDFDDTHSDDTSGSALCINHNINPSGVTNLACRRVNLD</sequence>
<evidence type="ECO:0000313" key="2">
    <source>
        <dbReference type="Proteomes" id="UP001056120"/>
    </source>
</evidence>
<keyword evidence="2" id="KW-1185">Reference proteome</keyword>
<name>A0ACB9A451_9ASTR</name>